<dbReference type="AlphaFoldDB" id="A0A1G5MEQ5"/>
<dbReference type="EMBL" id="FMVW01000001">
    <property type="protein sequence ID" value="SCZ23677.1"/>
    <property type="molecule type" value="Genomic_DNA"/>
</dbReference>
<dbReference type="Proteomes" id="UP000199347">
    <property type="component" value="Unassembled WGS sequence"/>
</dbReference>
<evidence type="ECO:0000313" key="2">
    <source>
        <dbReference type="EMBL" id="SCZ23677.1"/>
    </source>
</evidence>
<proteinExistence type="predicted"/>
<accession>A0A1G5MEQ5</accession>
<protein>
    <submittedName>
        <fullName evidence="2">Uncharacterized protein</fullName>
    </submittedName>
</protein>
<keyword evidence="3" id="KW-1185">Reference proteome</keyword>
<sequence length="84" mass="9532">MRITGPAEAHAVIGRRGLIADLPGFPYFWALILGEVRQEVSMIKVTADELQRQAVYPWELPPDLREALDTAEPPEDSRRFNDEV</sequence>
<evidence type="ECO:0000313" key="3">
    <source>
        <dbReference type="Proteomes" id="UP000199347"/>
    </source>
</evidence>
<name>A0A1G5MEQ5_AFIMA</name>
<gene>
    <name evidence="2" type="ORF">SAMN03080610_00584</name>
</gene>
<feature type="region of interest" description="Disordered" evidence="1">
    <location>
        <begin position="65"/>
        <end position="84"/>
    </location>
</feature>
<organism evidence="2 3">
    <name type="scientific">Afifella marina DSM 2698</name>
    <dbReference type="NCBI Taxonomy" id="1120955"/>
    <lineage>
        <taxon>Bacteria</taxon>
        <taxon>Pseudomonadati</taxon>
        <taxon>Pseudomonadota</taxon>
        <taxon>Alphaproteobacteria</taxon>
        <taxon>Hyphomicrobiales</taxon>
        <taxon>Afifellaceae</taxon>
        <taxon>Afifella</taxon>
    </lineage>
</organism>
<evidence type="ECO:0000256" key="1">
    <source>
        <dbReference type="SAM" id="MobiDB-lite"/>
    </source>
</evidence>
<reference evidence="2 3" key="1">
    <citation type="submission" date="2016-10" db="EMBL/GenBank/DDBJ databases">
        <authorList>
            <person name="de Groot N.N."/>
        </authorList>
    </citation>
    <scope>NUCLEOTIDE SEQUENCE [LARGE SCALE GENOMIC DNA]</scope>
    <source>
        <strain evidence="2 3">DSM 2698</strain>
    </source>
</reference>
<feature type="compositionally biased region" description="Basic and acidic residues" evidence="1">
    <location>
        <begin position="75"/>
        <end position="84"/>
    </location>
</feature>